<keyword evidence="5" id="KW-0472">Membrane</keyword>
<dbReference type="SUPFAM" id="SSF81383">
    <property type="entry name" value="F-box domain"/>
    <property type="match status" value="1"/>
</dbReference>
<reference evidence="7 8" key="1">
    <citation type="submission" date="2018-04" db="EMBL/GenBank/DDBJ databases">
        <authorList>
            <person name="Zhang X."/>
            <person name="Yuan J."/>
            <person name="Li F."/>
            <person name="Xiang J."/>
        </authorList>
    </citation>
    <scope>NUCLEOTIDE SEQUENCE [LARGE SCALE GENOMIC DNA]</scope>
    <source>
        <tissue evidence="7">Muscle</tissue>
    </source>
</reference>
<dbReference type="OrthoDB" id="5955317at2759"/>
<evidence type="ECO:0000256" key="5">
    <source>
        <dbReference type="ARBA" id="ARBA00023136"/>
    </source>
</evidence>
<gene>
    <name evidence="7" type="ORF">C7M84_013442</name>
</gene>
<dbReference type="InterPro" id="IPR036047">
    <property type="entry name" value="F-box-like_dom_sf"/>
</dbReference>
<evidence type="ECO:0000256" key="4">
    <source>
        <dbReference type="ARBA" id="ARBA00022989"/>
    </source>
</evidence>
<feature type="compositionally biased region" description="Acidic residues" evidence="6">
    <location>
        <begin position="42"/>
        <end position="52"/>
    </location>
</feature>
<dbReference type="GO" id="GO:0016020">
    <property type="term" value="C:membrane"/>
    <property type="evidence" value="ECO:0007669"/>
    <property type="project" value="UniProtKB-SubCell"/>
</dbReference>
<evidence type="ECO:0000256" key="2">
    <source>
        <dbReference type="ARBA" id="ARBA00006744"/>
    </source>
</evidence>
<feature type="compositionally biased region" description="Basic residues" evidence="6">
    <location>
        <begin position="63"/>
        <end position="72"/>
    </location>
</feature>
<proteinExistence type="inferred from homology"/>
<accession>A0A3R7SNF0</accession>
<evidence type="ECO:0000313" key="7">
    <source>
        <dbReference type="EMBL" id="ROT68394.1"/>
    </source>
</evidence>
<evidence type="ECO:0000256" key="6">
    <source>
        <dbReference type="SAM" id="MobiDB-lite"/>
    </source>
</evidence>
<evidence type="ECO:0000256" key="3">
    <source>
        <dbReference type="ARBA" id="ARBA00022692"/>
    </source>
</evidence>
<dbReference type="PANTHER" id="PTHR20988:SF2">
    <property type="entry name" value="TRANSMEMBRANE PROTEIN 183A-RELATED"/>
    <property type="match status" value="1"/>
</dbReference>
<keyword evidence="4" id="KW-1133">Transmembrane helix</keyword>
<comment type="similarity">
    <text evidence="2">Belongs to the TMEM183 family.</text>
</comment>
<dbReference type="Proteomes" id="UP000283509">
    <property type="component" value="Unassembled WGS sequence"/>
</dbReference>
<dbReference type="PANTHER" id="PTHR20988">
    <property type="entry name" value="TRANSMEMBRANE PROTEIN 183A-RELATED"/>
    <property type="match status" value="1"/>
</dbReference>
<name>A0A3R7SNF0_PENVA</name>
<protein>
    <recommendedName>
        <fullName evidence="9">Transmembrane protein 183</fullName>
    </recommendedName>
</protein>
<evidence type="ECO:0008006" key="9">
    <source>
        <dbReference type="Google" id="ProtNLM"/>
    </source>
</evidence>
<dbReference type="AlphaFoldDB" id="A0A3R7SNF0"/>
<evidence type="ECO:0000256" key="1">
    <source>
        <dbReference type="ARBA" id="ARBA00004167"/>
    </source>
</evidence>
<keyword evidence="8" id="KW-1185">Reference proteome</keyword>
<feature type="compositionally biased region" description="Basic and acidic residues" evidence="6">
    <location>
        <begin position="53"/>
        <end position="62"/>
    </location>
</feature>
<dbReference type="STRING" id="6689.A0A3R7SNF0"/>
<dbReference type="EMBL" id="QCYY01002671">
    <property type="protein sequence ID" value="ROT68394.1"/>
    <property type="molecule type" value="Genomic_DNA"/>
</dbReference>
<sequence>MPKNTRKCKKKVKTRQTVTSALSALSVERLKVAEDDRSWDEKADDDEFDDEYKEGVNDEHGGAGRRRGKRKYSTKETDSDITEGIDLPLDIWFLISEHIRPEDVGRFGAICYATFYVISTGRFWNTLYKRHHRLISQLPEELTIWNMERLRGLKANVIRALFYMYPPFHARIAGEKPLTADPTRLLRTQCVLQWHSKMGSIYRYYFKFSKQMQNKKRLTSAREGLPALMTKDSLIHVNDNEGCYIMEAVASCICAVPMVMGEYLHHAGLGVSADLRSHRLHLSLAPAHLLPSTASAKSRKYQVPYKEVMLEPVRDVRVYPWWHPQYWKCGR</sequence>
<feature type="region of interest" description="Disordered" evidence="6">
    <location>
        <begin position="35"/>
        <end position="75"/>
    </location>
</feature>
<dbReference type="InterPro" id="IPR026509">
    <property type="entry name" value="TMEM183"/>
</dbReference>
<comment type="caution">
    <text evidence="7">The sequence shown here is derived from an EMBL/GenBank/DDBJ whole genome shotgun (WGS) entry which is preliminary data.</text>
</comment>
<dbReference type="GO" id="GO:0031647">
    <property type="term" value="P:regulation of protein stability"/>
    <property type="evidence" value="ECO:0007669"/>
    <property type="project" value="TreeGrafter"/>
</dbReference>
<comment type="subcellular location">
    <subcellularLocation>
        <location evidence="1">Membrane</location>
        <topology evidence="1">Single-pass membrane protein</topology>
    </subcellularLocation>
</comment>
<organism evidence="7 8">
    <name type="scientific">Penaeus vannamei</name>
    <name type="common">Whiteleg shrimp</name>
    <name type="synonym">Litopenaeus vannamei</name>
    <dbReference type="NCBI Taxonomy" id="6689"/>
    <lineage>
        <taxon>Eukaryota</taxon>
        <taxon>Metazoa</taxon>
        <taxon>Ecdysozoa</taxon>
        <taxon>Arthropoda</taxon>
        <taxon>Crustacea</taxon>
        <taxon>Multicrustacea</taxon>
        <taxon>Malacostraca</taxon>
        <taxon>Eumalacostraca</taxon>
        <taxon>Eucarida</taxon>
        <taxon>Decapoda</taxon>
        <taxon>Dendrobranchiata</taxon>
        <taxon>Penaeoidea</taxon>
        <taxon>Penaeidae</taxon>
        <taxon>Penaeus</taxon>
    </lineage>
</organism>
<keyword evidence="3" id="KW-0812">Transmembrane</keyword>
<reference evidence="7 8" key="2">
    <citation type="submission" date="2019-01" db="EMBL/GenBank/DDBJ databases">
        <title>The decoding of complex shrimp genome reveals the adaptation for benthos swimmer, frequently molting mechanism and breeding impact on genome.</title>
        <authorList>
            <person name="Sun Y."/>
            <person name="Gao Y."/>
            <person name="Yu Y."/>
        </authorList>
    </citation>
    <scope>NUCLEOTIDE SEQUENCE [LARGE SCALE GENOMIC DNA]</scope>
    <source>
        <tissue evidence="7">Muscle</tissue>
    </source>
</reference>
<evidence type="ECO:0000313" key="8">
    <source>
        <dbReference type="Proteomes" id="UP000283509"/>
    </source>
</evidence>
<dbReference type="GO" id="GO:0019005">
    <property type="term" value="C:SCF ubiquitin ligase complex"/>
    <property type="evidence" value="ECO:0007669"/>
    <property type="project" value="TreeGrafter"/>
</dbReference>